<dbReference type="InterPro" id="IPR052065">
    <property type="entry name" value="Compl_asym_regulator"/>
</dbReference>
<proteinExistence type="predicted"/>
<reference evidence="7" key="1">
    <citation type="submission" date="2016-11" db="UniProtKB">
        <authorList>
            <consortium name="WormBaseParasite"/>
        </authorList>
    </citation>
    <scope>IDENTIFICATION</scope>
</reference>
<keyword evidence="4" id="KW-0677">Repeat</keyword>
<dbReference type="PANTHER" id="PTHR22906">
    <property type="entry name" value="PROPERDIN"/>
    <property type="match status" value="1"/>
</dbReference>
<dbReference type="SMART" id="SM00209">
    <property type="entry name" value="TSP1"/>
    <property type="match status" value="3"/>
</dbReference>
<evidence type="ECO:0000313" key="6">
    <source>
        <dbReference type="Proteomes" id="UP000095282"/>
    </source>
</evidence>
<keyword evidence="2" id="KW-0964">Secreted</keyword>
<dbReference type="eggNOG" id="KOG3538">
    <property type="taxonomic scope" value="Eukaryota"/>
</dbReference>
<evidence type="ECO:0000256" key="1">
    <source>
        <dbReference type="ARBA" id="ARBA00004613"/>
    </source>
</evidence>
<protein>
    <submittedName>
        <fullName evidence="7">TSP1_spondin domain-containing protein</fullName>
    </submittedName>
</protein>
<evidence type="ECO:0000256" key="4">
    <source>
        <dbReference type="ARBA" id="ARBA00022737"/>
    </source>
</evidence>
<dbReference type="PANTHER" id="PTHR22906:SF43">
    <property type="entry name" value="PROPERDIN"/>
    <property type="match status" value="1"/>
</dbReference>
<dbReference type="Proteomes" id="UP000095282">
    <property type="component" value="Unplaced"/>
</dbReference>
<dbReference type="STRING" id="1561998.A0A1I7UQ76"/>
<dbReference type="PROSITE" id="PS50092">
    <property type="entry name" value="TSP1"/>
    <property type="match status" value="3"/>
</dbReference>
<evidence type="ECO:0000256" key="5">
    <source>
        <dbReference type="ARBA" id="ARBA00023157"/>
    </source>
</evidence>
<dbReference type="InterPro" id="IPR000884">
    <property type="entry name" value="TSP1_rpt"/>
</dbReference>
<organism evidence="6 7">
    <name type="scientific">Caenorhabditis tropicalis</name>
    <dbReference type="NCBI Taxonomy" id="1561998"/>
    <lineage>
        <taxon>Eukaryota</taxon>
        <taxon>Metazoa</taxon>
        <taxon>Ecdysozoa</taxon>
        <taxon>Nematoda</taxon>
        <taxon>Chromadorea</taxon>
        <taxon>Rhabditida</taxon>
        <taxon>Rhabditina</taxon>
        <taxon>Rhabditomorpha</taxon>
        <taxon>Rhabditoidea</taxon>
        <taxon>Rhabditidae</taxon>
        <taxon>Peloderinae</taxon>
        <taxon>Caenorhabditis</taxon>
    </lineage>
</organism>
<evidence type="ECO:0000256" key="3">
    <source>
        <dbReference type="ARBA" id="ARBA00022729"/>
    </source>
</evidence>
<dbReference type="Pfam" id="PF00090">
    <property type="entry name" value="TSP_1"/>
    <property type="match status" value="3"/>
</dbReference>
<comment type="subcellular location">
    <subcellularLocation>
        <location evidence="1">Secreted</location>
    </subcellularLocation>
</comment>
<accession>A0A1I7UQ76</accession>
<dbReference type="WBParaSite" id="Csp11.Scaffold630.g18247.t1">
    <property type="protein sequence ID" value="Csp11.Scaffold630.g18247.t1"/>
    <property type="gene ID" value="Csp11.Scaffold630.g18247"/>
</dbReference>
<name>A0A1I7UQ76_9PELO</name>
<keyword evidence="6" id="KW-1185">Reference proteome</keyword>
<sequence>MEQLLNSDTQGVKVRVRRCLAGVCAGALRERLPCTRPCTGSERPLTTSAPQQTFRNRFIAPLPNGNRQTNMILRKIDHWGPWSACSVTCGTGQKLRRRNNCIGQGSRDEIFYFNGNECSECAETGTCVMQACRDTAPASTWTDWSHWSECSVNCGEGLQFRKRACFAAFCRGKDSDVRNCHGQRCPQTTTTERPLINRSGLWTGWSSWSACSTKCGVGQRTRRRRCYQGSCMGDDNEKERCVGSQC</sequence>
<dbReference type="Gene3D" id="2.20.100.10">
    <property type="entry name" value="Thrombospondin type-1 (TSP1) repeat"/>
    <property type="match status" value="3"/>
</dbReference>
<dbReference type="InterPro" id="IPR036383">
    <property type="entry name" value="TSP1_rpt_sf"/>
</dbReference>
<dbReference type="AlphaFoldDB" id="A0A1I7UQ76"/>
<dbReference type="SUPFAM" id="SSF82895">
    <property type="entry name" value="TSP-1 type 1 repeat"/>
    <property type="match status" value="3"/>
</dbReference>
<evidence type="ECO:0000313" key="7">
    <source>
        <dbReference type="WBParaSite" id="Csp11.Scaffold630.g18247.t1"/>
    </source>
</evidence>
<keyword evidence="3" id="KW-0732">Signal</keyword>
<evidence type="ECO:0000256" key="2">
    <source>
        <dbReference type="ARBA" id="ARBA00022525"/>
    </source>
</evidence>
<keyword evidence="5" id="KW-1015">Disulfide bond</keyword>